<evidence type="ECO:0000256" key="1">
    <source>
        <dbReference type="SAM" id="MobiDB-lite"/>
    </source>
</evidence>
<feature type="compositionally biased region" description="Basic and acidic residues" evidence="1">
    <location>
        <begin position="76"/>
        <end position="87"/>
    </location>
</feature>
<organism evidence="2 3">
    <name type="scientific">Rotaria magnacalcarata</name>
    <dbReference type="NCBI Taxonomy" id="392030"/>
    <lineage>
        <taxon>Eukaryota</taxon>
        <taxon>Metazoa</taxon>
        <taxon>Spiralia</taxon>
        <taxon>Gnathifera</taxon>
        <taxon>Rotifera</taxon>
        <taxon>Eurotatoria</taxon>
        <taxon>Bdelloidea</taxon>
        <taxon>Philodinida</taxon>
        <taxon>Philodinidae</taxon>
        <taxon>Rotaria</taxon>
    </lineage>
</organism>
<comment type="caution">
    <text evidence="2">The sequence shown here is derived from an EMBL/GenBank/DDBJ whole genome shotgun (WGS) entry which is preliminary data.</text>
</comment>
<accession>A0A8S2S0C9</accession>
<proteinExistence type="predicted"/>
<name>A0A8S2S0C9_9BILA</name>
<dbReference type="EMBL" id="CAJOBI010016754">
    <property type="protein sequence ID" value="CAF4190887.1"/>
    <property type="molecule type" value="Genomic_DNA"/>
</dbReference>
<feature type="non-terminal residue" evidence="2">
    <location>
        <position position="1"/>
    </location>
</feature>
<feature type="region of interest" description="Disordered" evidence="1">
    <location>
        <begin position="69"/>
        <end position="96"/>
    </location>
</feature>
<sequence>SRGRPDFGRSSNDMSPLRNRLNQSQHVRSTTAPSPNQSSDEQILMMKHRMPMALPTGIWRNWQKCKEWRTTPQRSTENRDEDLHVMDDETEDNDDQVDNLNVSFASAVTENIEAPQDSNSVYYSVSSNNISKENKSSTSITKQELLARYFKKLNTGGYYCKLCSGTKNSNKTVSFQRILYELREIVPCLKRPFSKYHIKLTQI</sequence>
<reference evidence="2" key="1">
    <citation type="submission" date="2021-02" db="EMBL/GenBank/DDBJ databases">
        <authorList>
            <person name="Nowell W R."/>
        </authorList>
    </citation>
    <scope>NUCLEOTIDE SEQUENCE</scope>
</reference>
<evidence type="ECO:0000313" key="3">
    <source>
        <dbReference type="Proteomes" id="UP000676336"/>
    </source>
</evidence>
<evidence type="ECO:0000313" key="2">
    <source>
        <dbReference type="EMBL" id="CAF4190887.1"/>
    </source>
</evidence>
<protein>
    <submittedName>
        <fullName evidence="2">Uncharacterized protein</fullName>
    </submittedName>
</protein>
<dbReference type="Proteomes" id="UP000676336">
    <property type="component" value="Unassembled WGS sequence"/>
</dbReference>
<dbReference type="AlphaFoldDB" id="A0A8S2S0C9"/>
<gene>
    <name evidence="2" type="ORF">SMN809_LOCUS21456</name>
</gene>
<feature type="region of interest" description="Disordered" evidence="1">
    <location>
        <begin position="1"/>
        <end position="39"/>
    </location>
</feature>
<feature type="compositionally biased region" description="Polar residues" evidence="1">
    <location>
        <begin position="9"/>
        <end position="39"/>
    </location>
</feature>